<feature type="domain" description="HTH cro/C1-type" evidence="1">
    <location>
        <begin position="10"/>
        <end position="64"/>
    </location>
</feature>
<dbReference type="InterPro" id="IPR001387">
    <property type="entry name" value="Cro/C1-type_HTH"/>
</dbReference>
<organism evidence="2 3">
    <name type="scientific">Rhizobium mesoamericanum STM3625</name>
    <dbReference type="NCBI Taxonomy" id="1211777"/>
    <lineage>
        <taxon>Bacteria</taxon>
        <taxon>Pseudomonadati</taxon>
        <taxon>Pseudomonadota</taxon>
        <taxon>Alphaproteobacteria</taxon>
        <taxon>Hyphomicrobiales</taxon>
        <taxon>Rhizobiaceae</taxon>
        <taxon>Rhizobium/Agrobacterium group</taxon>
        <taxon>Rhizobium</taxon>
    </lineage>
</organism>
<dbReference type="eggNOG" id="ENOG5033B87">
    <property type="taxonomic scope" value="Bacteria"/>
</dbReference>
<gene>
    <name evidence="2" type="ORF">BN77_4146</name>
</gene>
<dbReference type="PROSITE" id="PS50943">
    <property type="entry name" value="HTH_CROC1"/>
    <property type="match status" value="1"/>
</dbReference>
<dbReference type="HOGENOM" id="CLU_148493_0_0_5"/>
<dbReference type="RefSeq" id="WP_007535006.1">
    <property type="nucleotide sequence ID" value="NZ_HF536772.1"/>
</dbReference>
<proteinExistence type="predicted"/>
<dbReference type="CDD" id="cd00093">
    <property type="entry name" value="HTH_XRE"/>
    <property type="match status" value="1"/>
</dbReference>
<protein>
    <recommendedName>
        <fullName evidence="1">HTH cro/C1-type domain-containing protein</fullName>
    </recommendedName>
</protein>
<dbReference type="SUPFAM" id="SSF47413">
    <property type="entry name" value="lambda repressor-like DNA-binding domains"/>
    <property type="match status" value="1"/>
</dbReference>
<keyword evidence="3" id="KW-1185">Reference proteome</keyword>
<evidence type="ECO:0000313" key="3">
    <source>
        <dbReference type="Proteomes" id="UP000009319"/>
    </source>
</evidence>
<evidence type="ECO:0000259" key="1">
    <source>
        <dbReference type="PROSITE" id="PS50943"/>
    </source>
</evidence>
<dbReference type="Proteomes" id="UP000009319">
    <property type="component" value="Unassembled WGS sequence"/>
</dbReference>
<accession>K0PZ77</accession>
<dbReference type="Pfam" id="PF01381">
    <property type="entry name" value="HTH_3"/>
    <property type="match status" value="1"/>
</dbReference>
<evidence type="ECO:0000313" key="2">
    <source>
        <dbReference type="EMBL" id="CCM77100.1"/>
    </source>
</evidence>
<dbReference type="SMART" id="SM00530">
    <property type="entry name" value="HTH_XRE"/>
    <property type="match status" value="1"/>
</dbReference>
<name>K0PZ77_9HYPH</name>
<comment type="caution">
    <text evidence="2">The sequence shown here is derived from an EMBL/GenBank/DDBJ whole genome shotgun (WGS) entry which is preliminary data.</text>
</comment>
<reference evidence="2 3" key="1">
    <citation type="journal article" date="2013" name="Genome Announc.">
        <title>Draft Genome Sequence of Rhizobium mesoamericanum STM3625, a Nitrogen-Fixing Symbiont of Mimosa pudica Isolated in French Guiana (South America).</title>
        <authorList>
            <person name="Moulin L."/>
            <person name="Mornico D."/>
            <person name="Melkonian R."/>
            <person name="Klonowska A."/>
        </authorList>
    </citation>
    <scope>NUCLEOTIDE SEQUENCE [LARGE SCALE GENOMIC DNA]</scope>
    <source>
        <strain evidence="2 3">STM3625</strain>
    </source>
</reference>
<dbReference type="AlphaFoldDB" id="K0PZ77"/>
<dbReference type="InterPro" id="IPR010982">
    <property type="entry name" value="Lambda_DNA-bd_dom_sf"/>
</dbReference>
<dbReference type="GO" id="GO:0003677">
    <property type="term" value="F:DNA binding"/>
    <property type="evidence" value="ECO:0007669"/>
    <property type="project" value="InterPro"/>
</dbReference>
<sequence>MHGNDWRARLEDAIEKSGKSKREISLGAGKGPGYVHSILKEGKDPTIDNLIAICRVLDVTLTQVLYGVQMSPETQEILSLIETNPNMRSGILQILREKDKA</sequence>
<dbReference type="Gene3D" id="1.10.260.40">
    <property type="entry name" value="lambda repressor-like DNA-binding domains"/>
    <property type="match status" value="1"/>
</dbReference>
<dbReference type="EMBL" id="CANI01000028">
    <property type="protein sequence ID" value="CCM77100.1"/>
    <property type="molecule type" value="Genomic_DNA"/>
</dbReference>
<dbReference type="STRING" id="1211777.BN77_4146"/>